<organism evidence="1 2">
    <name type="scientific">Mycobacterium phage Reindeer</name>
    <dbReference type="NCBI Taxonomy" id="2762283"/>
    <lineage>
        <taxon>Viruses</taxon>
        <taxon>Duplodnaviria</taxon>
        <taxon>Heunggongvirae</taxon>
        <taxon>Uroviricota</taxon>
        <taxon>Caudoviricetes</taxon>
        <taxon>Vilmaviridae</taxon>
        <taxon>Mclasvirinae</taxon>
        <taxon>Bongovirus</taxon>
        <taxon>Bongovirus reindeer</taxon>
    </lineage>
</organism>
<protein>
    <submittedName>
        <fullName evidence="1">Uncharacterized protein</fullName>
    </submittedName>
</protein>
<reference evidence="1 2" key="1">
    <citation type="submission" date="2020-06" db="EMBL/GenBank/DDBJ databases">
        <authorList>
            <person name="Spencer C.E."/>
            <person name="Frederick G.D."/>
            <person name="Baliraine F.N."/>
            <person name="Favela G."/>
            <person name="Farmer V."/>
            <person name="Galindo A."/>
            <person name="Garlena R.A."/>
            <person name="Russell D.A."/>
            <person name="Pope W.H."/>
            <person name="Jacobs-Sera D."/>
            <person name="Hatfull G.F."/>
        </authorList>
    </citation>
    <scope>NUCLEOTIDE SEQUENCE [LARGE SCALE GENOMIC DNA]</scope>
</reference>
<evidence type="ECO:0000313" key="2">
    <source>
        <dbReference type="Proteomes" id="UP000515841"/>
    </source>
</evidence>
<dbReference type="EMBL" id="MT658803">
    <property type="protein sequence ID" value="QNJ56895.1"/>
    <property type="molecule type" value="Genomic_DNA"/>
</dbReference>
<accession>A0A7G8LI23</accession>
<evidence type="ECO:0000313" key="1">
    <source>
        <dbReference type="EMBL" id="QNJ56895.1"/>
    </source>
</evidence>
<dbReference type="GeneID" id="63210828"/>
<name>A0A7G8LI23_9CAUD</name>
<gene>
    <name evidence="1" type="primary">85</name>
    <name evidence="1" type="ORF">SEA_REINDEER_85</name>
</gene>
<sequence length="78" mass="8675">MSDVDVMAAIIEQHARAQDSVAPRIFYRVTAASAHKAAEALLAAGFRMEAGTVDREQNERLKAVESRLDRIEGYMVIR</sequence>
<dbReference type="RefSeq" id="YP_010014146.1">
    <property type="nucleotide sequence ID" value="NC_053516.1"/>
</dbReference>
<keyword evidence="2" id="KW-1185">Reference proteome</keyword>
<proteinExistence type="predicted"/>
<dbReference type="Proteomes" id="UP000515841">
    <property type="component" value="Segment"/>
</dbReference>
<dbReference type="KEGG" id="vg:63210828"/>